<feature type="transmembrane region" description="Helical" evidence="8">
    <location>
        <begin position="246"/>
        <end position="267"/>
    </location>
</feature>
<gene>
    <name evidence="9" type="ORF">RNB18_34975</name>
</gene>
<protein>
    <submittedName>
        <fullName evidence="9">MFS transporter</fullName>
    </submittedName>
</protein>
<evidence type="ECO:0000256" key="1">
    <source>
        <dbReference type="ARBA" id="ARBA00004651"/>
    </source>
</evidence>
<keyword evidence="10" id="KW-1185">Reference proteome</keyword>
<feature type="transmembrane region" description="Helical" evidence="8">
    <location>
        <begin position="288"/>
        <end position="321"/>
    </location>
</feature>
<evidence type="ECO:0000256" key="6">
    <source>
        <dbReference type="ARBA" id="ARBA00023136"/>
    </source>
</evidence>
<reference evidence="10" key="1">
    <citation type="submission" date="2023-07" db="EMBL/GenBank/DDBJ databases">
        <title>30 novel species of actinomycetes from the DSMZ collection.</title>
        <authorList>
            <person name="Nouioui I."/>
        </authorList>
    </citation>
    <scope>NUCLEOTIDE SEQUENCE [LARGE SCALE GENOMIC DNA]</scope>
    <source>
        <strain evidence="10">DSM 41640</strain>
    </source>
</reference>
<keyword evidence="2" id="KW-0813">Transport</keyword>
<dbReference type="Pfam" id="PF07690">
    <property type="entry name" value="MFS_1"/>
    <property type="match status" value="1"/>
</dbReference>
<feature type="transmembrane region" description="Helical" evidence="8">
    <location>
        <begin position="12"/>
        <end position="34"/>
    </location>
</feature>
<dbReference type="Proteomes" id="UP001183824">
    <property type="component" value="Unassembled WGS sequence"/>
</dbReference>
<dbReference type="RefSeq" id="WP_311718106.1">
    <property type="nucleotide sequence ID" value="NZ_JAVREZ010000015.1"/>
</dbReference>
<feature type="region of interest" description="Disordered" evidence="7">
    <location>
        <begin position="405"/>
        <end position="425"/>
    </location>
</feature>
<dbReference type="InterPro" id="IPR050171">
    <property type="entry name" value="MFS_Transporters"/>
</dbReference>
<dbReference type="Gene3D" id="1.20.1250.20">
    <property type="entry name" value="MFS general substrate transporter like domains"/>
    <property type="match status" value="1"/>
</dbReference>
<evidence type="ECO:0000313" key="9">
    <source>
        <dbReference type="EMBL" id="MDT0485324.1"/>
    </source>
</evidence>
<keyword evidence="6 8" id="KW-0472">Membrane</keyword>
<evidence type="ECO:0000256" key="3">
    <source>
        <dbReference type="ARBA" id="ARBA00022475"/>
    </source>
</evidence>
<dbReference type="InterPro" id="IPR036259">
    <property type="entry name" value="MFS_trans_sf"/>
</dbReference>
<proteinExistence type="predicted"/>
<feature type="transmembrane region" description="Helical" evidence="8">
    <location>
        <begin position="215"/>
        <end position="240"/>
    </location>
</feature>
<dbReference type="EMBL" id="JAVREZ010000015">
    <property type="protein sequence ID" value="MDT0485324.1"/>
    <property type="molecule type" value="Genomic_DNA"/>
</dbReference>
<evidence type="ECO:0000256" key="7">
    <source>
        <dbReference type="SAM" id="MobiDB-lite"/>
    </source>
</evidence>
<evidence type="ECO:0000256" key="4">
    <source>
        <dbReference type="ARBA" id="ARBA00022692"/>
    </source>
</evidence>
<dbReference type="PANTHER" id="PTHR23517">
    <property type="entry name" value="RESISTANCE PROTEIN MDTM, PUTATIVE-RELATED-RELATED"/>
    <property type="match status" value="1"/>
</dbReference>
<name>A0ABU2VIX3_9ACTN</name>
<feature type="transmembrane region" description="Helical" evidence="8">
    <location>
        <begin position="40"/>
        <end position="63"/>
    </location>
</feature>
<keyword evidence="5 8" id="KW-1133">Transmembrane helix</keyword>
<comment type="subcellular location">
    <subcellularLocation>
        <location evidence="1">Cell membrane</location>
        <topology evidence="1">Multi-pass membrane protein</topology>
    </subcellularLocation>
</comment>
<evidence type="ECO:0000256" key="2">
    <source>
        <dbReference type="ARBA" id="ARBA00022448"/>
    </source>
</evidence>
<evidence type="ECO:0000256" key="8">
    <source>
        <dbReference type="SAM" id="Phobius"/>
    </source>
</evidence>
<sequence>MKLPARGPLRVYATLTFFDSLVPGIMLAGGVLFFTKVAHLGAVQVGSGLSLAALAGIAVAVPAGQLGDRIGHRRLLIGISVLRGLILAGYQLVSSYPTFLAVACLAGLAESAVAPVRQAHLGTITTPDNRVETLAFNRVVRNIGAILSTPALGVALALDSPVAFRCLIGIGAVSVLIVAIVATRLPETTAPSQPLPDAAGPTKGKWSGVLRDRPYLALSLLNGVLIMHMELLEVGMPLWVMNHTQAPAWTTSALLFTNVLVAIGFQMRVGRTVTDVNAAARAMRRGGYCLLSASAVFALTGTLNPLLCATALFVAVVLLTLTELLQSAGSWGLSYDLADTARLGEYQGAWSVGTQLVRSCGPFLVTLALSALNATGWLVIGLIYSVATACVAPLSRRAEAAHQVPAPQAAPLQPTPTKQTVPHNA</sequence>
<accession>A0ABU2VIX3</accession>
<organism evidence="9 10">
    <name type="scientific">Streptomyces doebereineriae</name>
    <dbReference type="NCBI Taxonomy" id="3075528"/>
    <lineage>
        <taxon>Bacteria</taxon>
        <taxon>Bacillati</taxon>
        <taxon>Actinomycetota</taxon>
        <taxon>Actinomycetes</taxon>
        <taxon>Kitasatosporales</taxon>
        <taxon>Streptomycetaceae</taxon>
        <taxon>Streptomyces</taxon>
    </lineage>
</organism>
<keyword evidence="3" id="KW-1003">Cell membrane</keyword>
<feature type="transmembrane region" description="Helical" evidence="8">
    <location>
        <begin position="363"/>
        <end position="387"/>
    </location>
</feature>
<dbReference type="PANTHER" id="PTHR23517:SF2">
    <property type="entry name" value="MULTIDRUG RESISTANCE PROTEIN MDTH"/>
    <property type="match status" value="1"/>
</dbReference>
<feature type="transmembrane region" description="Helical" evidence="8">
    <location>
        <begin position="75"/>
        <end position="93"/>
    </location>
</feature>
<keyword evidence="4 8" id="KW-0812">Transmembrane</keyword>
<evidence type="ECO:0000256" key="5">
    <source>
        <dbReference type="ARBA" id="ARBA00022989"/>
    </source>
</evidence>
<feature type="transmembrane region" description="Helical" evidence="8">
    <location>
        <begin position="162"/>
        <end position="182"/>
    </location>
</feature>
<dbReference type="InterPro" id="IPR011701">
    <property type="entry name" value="MFS"/>
</dbReference>
<dbReference type="SUPFAM" id="SSF103473">
    <property type="entry name" value="MFS general substrate transporter"/>
    <property type="match status" value="1"/>
</dbReference>
<evidence type="ECO:0000313" key="10">
    <source>
        <dbReference type="Proteomes" id="UP001183824"/>
    </source>
</evidence>
<comment type="caution">
    <text evidence="9">The sequence shown here is derived from an EMBL/GenBank/DDBJ whole genome shotgun (WGS) entry which is preliminary data.</text>
</comment>